<dbReference type="EMBL" id="CP065050">
    <property type="protein sequence ID" value="QPI61766.1"/>
    <property type="molecule type" value="Genomic_DNA"/>
</dbReference>
<sequence>MGNKDQGDLHGYPLHIIEAKNEKSIRLPEYVRQAEREAVNAGEPFGVAFVKRPRASTGDGYAVRSIATDARLVARLRDAEALAEKYAPAEVWKAHYEKHGAGQ</sequence>
<name>A0ABX6WNY0_STRMQ</name>
<reference evidence="1 2" key="1">
    <citation type="submission" date="2020-11" db="EMBL/GenBank/DDBJ databases">
        <title>Complete genome sequence unveiled secondary metabolic potentials in Streptomyces solisilvae HNM0141.</title>
        <authorList>
            <person name="Huang X."/>
        </authorList>
    </citation>
    <scope>NUCLEOTIDE SEQUENCE [LARGE SCALE GENOMIC DNA]</scope>
    <source>
        <strain evidence="1 2">HNM0141</strain>
    </source>
</reference>
<accession>A0ABX6WNY0</accession>
<keyword evidence="2" id="KW-1185">Reference proteome</keyword>
<proteinExistence type="predicted"/>
<gene>
    <name evidence="1" type="ORF">I1A49_16440</name>
</gene>
<organism evidence="1 2">
    <name type="scientific">Streptomyces malaysiensis</name>
    <dbReference type="NCBI Taxonomy" id="92644"/>
    <lineage>
        <taxon>Bacteria</taxon>
        <taxon>Bacillati</taxon>
        <taxon>Actinomycetota</taxon>
        <taxon>Actinomycetes</taxon>
        <taxon>Kitasatosporales</taxon>
        <taxon>Streptomycetaceae</taxon>
        <taxon>Streptomyces</taxon>
        <taxon>Streptomyces violaceusniger group</taxon>
    </lineage>
</organism>
<protein>
    <submittedName>
        <fullName evidence="1">Uncharacterized protein</fullName>
    </submittedName>
</protein>
<evidence type="ECO:0000313" key="2">
    <source>
        <dbReference type="Proteomes" id="UP000663421"/>
    </source>
</evidence>
<evidence type="ECO:0000313" key="1">
    <source>
        <dbReference type="EMBL" id="QPI61766.1"/>
    </source>
</evidence>
<dbReference type="Proteomes" id="UP000663421">
    <property type="component" value="Chromosome"/>
</dbReference>